<protein>
    <submittedName>
        <fullName evidence="2">DEAD/DEAH box helicase</fullName>
    </submittedName>
</protein>
<keyword evidence="2" id="KW-0378">Hydrolase</keyword>
<dbReference type="PANTHER" id="PTHR47957:SF3">
    <property type="entry name" value="ATP-DEPENDENT HELICASE HRQ1"/>
    <property type="match status" value="1"/>
</dbReference>
<accession>A0A8J7LBJ6</accession>
<dbReference type="EMBL" id="JAECZC010000102">
    <property type="protein sequence ID" value="MBH8566798.1"/>
    <property type="molecule type" value="Genomic_DNA"/>
</dbReference>
<dbReference type="InterPro" id="IPR027417">
    <property type="entry name" value="P-loop_NTPase"/>
</dbReference>
<organism evidence="2 3">
    <name type="scientific">Amazonocrinis nigriterrae CENA67</name>
    <dbReference type="NCBI Taxonomy" id="2794033"/>
    <lineage>
        <taxon>Bacteria</taxon>
        <taxon>Bacillati</taxon>
        <taxon>Cyanobacteriota</taxon>
        <taxon>Cyanophyceae</taxon>
        <taxon>Nostocales</taxon>
        <taxon>Nostocaceae</taxon>
        <taxon>Amazonocrinis</taxon>
        <taxon>Amazonocrinis nigriterrae</taxon>
    </lineage>
</organism>
<gene>
    <name evidence="2" type="ORF">I8748_32405</name>
</gene>
<dbReference type="PANTHER" id="PTHR47957">
    <property type="entry name" value="ATP-DEPENDENT HELICASE HRQ1"/>
    <property type="match status" value="1"/>
</dbReference>
<dbReference type="Gene3D" id="3.40.50.300">
    <property type="entry name" value="P-loop containing nucleotide triphosphate hydrolases"/>
    <property type="match status" value="2"/>
</dbReference>
<dbReference type="GO" id="GO:0043138">
    <property type="term" value="F:3'-5' DNA helicase activity"/>
    <property type="evidence" value="ECO:0007669"/>
    <property type="project" value="TreeGrafter"/>
</dbReference>
<keyword evidence="2" id="KW-0347">Helicase</keyword>
<evidence type="ECO:0000259" key="1">
    <source>
        <dbReference type="PROSITE" id="PS51192"/>
    </source>
</evidence>
<keyword evidence="2" id="KW-0067">ATP-binding</keyword>
<name>A0A8J7LBJ6_9NOST</name>
<dbReference type="RefSeq" id="WP_198128527.1">
    <property type="nucleotide sequence ID" value="NZ_JAECZC010000102.1"/>
</dbReference>
<dbReference type="GO" id="GO:0005524">
    <property type="term" value="F:ATP binding"/>
    <property type="evidence" value="ECO:0007669"/>
    <property type="project" value="InterPro"/>
</dbReference>
<dbReference type="InterPro" id="IPR011545">
    <property type="entry name" value="DEAD/DEAH_box_helicase_dom"/>
</dbReference>
<comment type="caution">
    <text evidence="2">The sequence shown here is derived from an EMBL/GenBank/DDBJ whole genome shotgun (WGS) entry which is preliminary data.</text>
</comment>
<feature type="domain" description="Helicase ATP-binding" evidence="1">
    <location>
        <begin position="198"/>
        <end position="479"/>
    </location>
</feature>
<proteinExistence type="predicted"/>
<keyword evidence="2" id="KW-0547">Nucleotide-binding</keyword>
<dbReference type="GO" id="GO:0003676">
    <property type="term" value="F:nucleic acid binding"/>
    <property type="evidence" value="ECO:0007669"/>
    <property type="project" value="InterPro"/>
</dbReference>
<keyword evidence="3" id="KW-1185">Reference proteome</keyword>
<dbReference type="SUPFAM" id="SSF52540">
    <property type="entry name" value="P-loop containing nucleoside triphosphate hydrolases"/>
    <property type="match status" value="1"/>
</dbReference>
<evidence type="ECO:0000313" key="2">
    <source>
        <dbReference type="EMBL" id="MBH8566798.1"/>
    </source>
</evidence>
<reference evidence="2 3" key="1">
    <citation type="journal article" date="2021" name="Int. J. Syst. Evol. Microbiol.">
        <title>Amazonocrinis nigriterrae gen. nov., sp. nov., Atlanticothrix silvestris gen. nov., sp. nov. and Dendronalium phyllosphericum gen. nov., sp. nov., nostocacean cyanobacteria from Brazilian environments.</title>
        <authorList>
            <person name="Alvarenga D.O."/>
            <person name="Andreote A.P.D."/>
            <person name="Branco L.H.Z."/>
            <person name="Delbaje E."/>
            <person name="Cruz R.B."/>
            <person name="Varani A.M."/>
            <person name="Fiore M.F."/>
        </authorList>
    </citation>
    <scope>NUCLEOTIDE SEQUENCE [LARGE SCALE GENOMIC DNA]</scope>
    <source>
        <strain evidence="2 3">CENA67</strain>
    </source>
</reference>
<dbReference type="PROSITE" id="PS51192">
    <property type="entry name" value="HELICASE_ATP_BIND_1"/>
    <property type="match status" value="1"/>
</dbReference>
<sequence>MSLDSDTIKRLADEVLTFIEQREAEQVAYGIYDVTMAGIEVIENFKPSEDIVLTAQDKTEALRKALEQLAQDLQIIRFNQEESLDGWIFRSRIAETVRLLSKLRQRIVRENNLKVAHRISNSKRLVADIKFSVASRRVPRRNIAVQSCMTPLLSGDTEQQRTANLILEVIDTYLPKLRQMSGFQKRTLERILEAIELKAQEGIEKGVVVTASTGAGKTYAFFLPVLAKMVLERCLRGREGVKAICIYPRVALSENQLTDFIEVLFYLNQVLAKYNLPQLTIGVESGAAVYQIRDFQDITADRQQKLSKQRGWTFSEEYAGYLSPFAYCVGTDGKACKTDKQRLLVRPTNPQTLICPICDKQYPFIQFAREDVMAKHPPDLLIATTESLHRRLLSTKYQYLFGNDQFCAPTVVMLDEIHLQTSTAGTQVALLLRRLMARIRLGKQHRNEQSNLAFVGLSATISEPIEFLSELSGIPAPRIKRVYPQDNEMQTIGAERYVFVRAEDNEDTAVISTLIQTAMCVLHTMPQPSADSDLKRYRTFGFVQSLDIAGRCLYQMEDAEKVKKEQRQNRLRYKEQGIPAQSCPIRDIPLYWYRYPPLNKQLFPEFFGANTNPNCDCENCKEPDLTCPFFQAGECWWVLSQKGKARQQPLKIIRKTGSDRSITIEPDDDLIITTTALEVGYDDEALMCVLQYTAPVNVASFVQRKGRGGRKVGTRPIVVTVLSPYKSTDLFLFRNEHILTDPTFQKLPLNSQNRYLQRIHGFYAFFDWLVTRASCAGIDLELDNLSRQGYEYLMEQSLDLGVLLEFKDYLKQTFAIPDDAIKQVLDDESEGFLCQIFYEGLMKGVNPQFERENTQRINSKELRNLLSKHLPENLFSDINLPEVQVDYRPDNNNPNKKPNSESISLAVSETIPGNVTFRGGEGSTWIPPEISDGEPSRIAINQYYKISPLNYPPNTVNLPTRALKKVDISKKSTNFLNLYRPTAIKPKQFSRDYNSSFWWCNPETGELSESRTSENAAQDTQSLAHSCSANAISAVAIRPVRGDTPTPAYTLKPGHPSLVCNPLGQELIQRVVFHSDETANLNLLDVQRIILGSEYTIKFHNSPAEEIRGVVGFTADEESLSNCALGYQILTEGVCFDLNSDLLTKLQFSASTQKNLCYHAIHHAFVSVLTVEYQANYFAAEYLVNVLLTMADRWCGGEGGTPEGLRDWFTRGNSQFDRWLTEAINGIQQLSRKNQQAVYHLINSGNDYLSIFVNLYAEIHSGGLSYQQYLRDSFQYSLTQALKSVAQEVAGVEALNYVAAWTELHADFEGTAANRIWLYEIGMGGIGVMRATHDLLRNHADKFWTTLANKMTRCTTAQEEAFLRHLLAQPESWLEGCATRVNEIIAAGKSSDRQNKIEQLMAQVRQQLGVPMRQAQLKAIFRVFIPDYVQQLGGTPLVNWRIFREINHEFLPECAEQLGRDPTFTEATALLYRKLVKARRDQQSPPYPELMRLLEIYEAEYSASDNEARKAFEAGVERRMLLNCRCNCSSCLDDRSGDIEAPGLSRHLLNRPLLTEWLNQVRTPQTLELDGTVSGTDISERMRTLLENGCQTIYLRVRSDNLASLCVTISYLTDAGIDTDIGMVYPMITDIQTIYPNDLQPNELPVIQVTVRPIK</sequence>
<dbReference type="GO" id="GO:0036297">
    <property type="term" value="P:interstrand cross-link repair"/>
    <property type="evidence" value="ECO:0007669"/>
    <property type="project" value="TreeGrafter"/>
</dbReference>
<dbReference type="Pfam" id="PF00270">
    <property type="entry name" value="DEAD"/>
    <property type="match status" value="1"/>
</dbReference>
<evidence type="ECO:0000313" key="3">
    <source>
        <dbReference type="Proteomes" id="UP000632766"/>
    </source>
</evidence>
<dbReference type="InterPro" id="IPR014001">
    <property type="entry name" value="Helicase_ATP-bd"/>
</dbReference>
<dbReference type="Proteomes" id="UP000632766">
    <property type="component" value="Unassembled WGS sequence"/>
</dbReference>
<dbReference type="GO" id="GO:0006289">
    <property type="term" value="P:nucleotide-excision repair"/>
    <property type="evidence" value="ECO:0007669"/>
    <property type="project" value="TreeGrafter"/>
</dbReference>
<dbReference type="SMART" id="SM00487">
    <property type="entry name" value="DEXDc"/>
    <property type="match status" value="1"/>
</dbReference>